<dbReference type="Proteomes" id="UP000639396">
    <property type="component" value="Unassembled WGS sequence"/>
</dbReference>
<dbReference type="EMBL" id="JACXJA010000005">
    <property type="protein sequence ID" value="MBD2861422.1"/>
    <property type="molecule type" value="Genomic_DNA"/>
</dbReference>
<comment type="caution">
    <text evidence="2">The sequence shown here is derived from an EMBL/GenBank/DDBJ whole genome shotgun (WGS) entry which is preliminary data.</text>
</comment>
<accession>A0A927GYU6</accession>
<gene>
    <name evidence="2" type="ORF">IDH45_05375</name>
</gene>
<name>A0A927GYU6_9BACL</name>
<feature type="transmembrane region" description="Helical" evidence="1">
    <location>
        <begin position="6"/>
        <end position="22"/>
    </location>
</feature>
<keyword evidence="1" id="KW-1133">Transmembrane helix</keyword>
<dbReference type="RefSeq" id="WP_190925394.1">
    <property type="nucleotide sequence ID" value="NZ_JACXJA010000005.1"/>
</dbReference>
<evidence type="ECO:0000256" key="1">
    <source>
        <dbReference type="SAM" id="Phobius"/>
    </source>
</evidence>
<evidence type="ECO:0000313" key="2">
    <source>
        <dbReference type="EMBL" id="MBD2861422.1"/>
    </source>
</evidence>
<proteinExistence type="predicted"/>
<reference evidence="2" key="1">
    <citation type="submission" date="2020-09" db="EMBL/GenBank/DDBJ databases">
        <title>A novel bacterium of genus Paenibacillus, isolated from South China Sea.</title>
        <authorList>
            <person name="Huang H."/>
            <person name="Mo K."/>
            <person name="Hu Y."/>
        </authorList>
    </citation>
    <scope>NUCLEOTIDE SEQUENCE</scope>
    <source>
        <strain evidence="2">IB182363</strain>
    </source>
</reference>
<evidence type="ECO:0000313" key="3">
    <source>
        <dbReference type="Proteomes" id="UP000639396"/>
    </source>
</evidence>
<protein>
    <submittedName>
        <fullName evidence="2">Uncharacterized protein</fullName>
    </submittedName>
</protein>
<keyword evidence="3" id="KW-1185">Reference proteome</keyword>
<dbReference type="AlphaFoldDB" id="A0A927GYU6"/>
<keyword evidence="1" id="KW-0812">Transmembrane</keyword>
<sequence>MRTGDSFVILLLIAVLVIWFYARGRKWYDKPRAALAIPRQDELYLPSEEAVMLLNARGYEIVAGKHKLPVTMTMDDQLLESRIFVDAYVMDDEDRFYVVKLARERMPLEMTGSAIRERLLVYSLLYPEAAGVLYVDPAIGSIRKITFEVERTK</sequence>
<organism evidence="2 3">
    <name type="scientific">Paenibacillus oceani</name>
    <dbReference type="NCBI Taxonomy" id="2772510"/>
    <lineage>
        <taxon>Bacteria</taxon>
        <taxon>Bacillati</taxon>
        <taxon>Bacillota</taxon>
        <taxon>Bacilli</taxon>
        <taxon>Bacillales</taxon>
        <taxon>Paenibacillaceae</taxon>
        <taxon>Paenibacillus</taxon>
    </lineage>
</organism>
<keyword evidence="1" id="KW-0472">Membrane</keyword>